<name>A0A183IU59_9BILA</name>
<gene>
    <name evidence="2" type="ORF">SBAD_LOCUS7156</name>
</gene>
<organism evidence="4">
    <name type="scientific">Soboliphyme baturini</name>
    <dbReference type="NCBI Taxonomy" id="241478"/>
    <lineage>
        <taxon>Eukaryota</taxon>
        <taxon>Metazoa</taxon>
        <taxon>Ecdysozoa</taxon>
        <taxon>Nematoda</taxon>
        <taxon>Enoplea</taxon>
        <taxon>Dorylaimia</taxon>
        <taxon>Dioctophymatida</taxon>
        <taxon>Dioctophymatoidea</taxon>
        <taxon>Soboliphymatidae</taxon>
        <taxon>Soboliphyme</taxon>
    </lineage>
</organism>
<evidence type="ECO:0000313" key="2">
    <source>
        <dbReference type="EMBL" id="VDP12097.1"/>
    </source>
</evidence>
<dbReference type="AlphaFoldDB" id="A0A183IU59"/>
<keyword evidence="1" id="KW-0732">Signal</keyword>
<evidence type="ECO:0000313" key="4">
    <source>
        <dbReference type="WBParaSite" id="SBAD_0000742301-mRNA-1"/>
    </source>
</evidence>
<sequence>MWLSVVMFMMLTGTATERTIGDYLEGGGGSVMDRSQSVNIRVPAGHFVSIQQPSCYPNCQRSFMVVNPPCSPNCAQVPVLVPSVNAEHSAVIAISG</sequence>
<reference evidence="2 3" key="2">
    <citation type="submission" date="2018-11" db="EMBL/GenBank/DDBJ databases">
        <authorList>
            <consortium name="Pathogen Informatics"/>
        </authorList>
    </citation>
    <scope>NUCLEOTIDE SEQUENCE [LARGE SCALE GENOMIC DNA]</scope>
</reference>
<accession>A0A183IU59</accession>
<feature type="chain" id="PRO_5043140240" evidence="1">
    <location>
        <begin position="17"/>
        <end position="96"/>
    </location>
</feature>
<evidence type="ECO:0000313" key="3">
    <source>
        <dbReference type="Proteomes" id="UP000270296"/>
    </source>
</evidence>
<feature type="signal peptide" evidence="1">
    <location>
        <begin position="1"/>
        <end position="16"/>
    </location>
</feature>
<dbReference type="EMBL" id="UZAM01010371">
    <property type="protein sequence ID" value="VDP12097.1"/>
    <property type="molecule type" value="Genomic_DNA"/>
</dbReference>
<reference evidence="4" key="1">
    <citation type="submission" date="2016-06" db="UniProtKB">
        <authorList>
            <consortium name="WormBaseParasite"/>
        </authorList>
    </citation>
    <scope>IDENTIFICATION</scope>
</reference>
<protein>
    <submittedName>
        <fullName evidence="4">Secreted protein</fullName>
    </submittedName>
</protein>
<dbReference type="WBParaSite" id="SBAD_0000742301-mRNA-1">
    <property type="protein sequence ID" value="SBAD_0000742301-mRNA-1"/>
    <property type="gene ID" value="SBAD_0000742301"/>
</dbReference>
<evidence type="ECO:0000256" key="1">
    <source>
        <dbReference type="SAM" id="SignalP"/>
    </source>
</evidence>
<keyword evidence="3" id="KW-1185">Reference proteome</keyword>
<dbReference type="Proteomes" id="UP000270296">
    <property type="component" value="Unassembled WGS sequence"/>
</dbReference>
<proteinExistence type="predicted"/>